<evidence type="ECO:0000256" key="3">
    <source>
        <dbReference type="ARBA" id="ARBA00022793"/>
    </source>
</evidence>
<dbReference type="InterPro" id="IPR008286">
    <property type="entry name" value="Prn/Lys/Arg_de-COase_C"/>
</dbReference>
<dbReference type="PROSITE" id="PS00703">
    <property type="entry name" value="OKR_DC_1"/>
    <property type="match status" value="1"/>
</dbReference>
<dbReference type="InterPro" id="IPR000310">
    <property type="entry name" value="Orn/Lys/Arg_deCO2ase_major_dom"/>
</dbReference>
<dbReference type="RefSeq" id="WP_083480011.1">
    <property type="nucleotide sequence ID" value="NZ_LKET01000043.1"/>
</dbReference>
<gene>
    <name evidence="7" type="primary">speA_2</name>
    <name evidence="7" type="ORF">OXPF_33090</name>
</gene>
<comment type="similarity">
    <text evidence="2">Belongs to the Orn/Lys/Arg decarboxylase class-I family.</text>
</comment>
<dbReference type="STRING" id="36849.OXPF_33090"/>
<evidence type="ECO:0000256" key="5">
    <source>
        <dbReference type="ARBA" id="ARBA00023239"/>
    </source>
</evidence>
<dbReference type="EMBL" id="LKET01000043">
    <property type="protein sequence ID" value="KPU43059.1"/>
    <property type="molecule type" value="Genomic_DNA"/>
</dbReference>
<dbReference type="Pfam" id="PF01276">
    <property type="entry name" value="OKR_DC_1"/>
    <property type="match status" value="1"/>
</dbReference>
<reference evidence="7 8" key="1">
    <citation type="submission" date="2015-09" db="EMBL/GenBank/DDBJ databases">
        <title>Genome sequence of Oxobacter pfennigii DSM 3222.</title>
        <authorList>
            <person name="Poehlein A."/>
            <person name="Bengelsdorf F.R."/>
            <person name="Schiel-Bengelsdorf B."/>
            <person name="Duerre P."/>
            <person name="Daniel R."/>
        </authorList>
    </citation>
    <scope>NUCLEOTIDE SEQUENCE [LARGE SCALE GENOMIC DNA]</scope>
    <source>
        <strain evidence="7 8">DSM 3222</strain>
    </source>
</reference>
<dbReference type="InterPro" id="IPR015421">
    <property type="entry name" value="PyrdxlP-dep_Trfase_major"/>
</dbReference>
<dbReference type="CDD" id="cd00615">
    <property type="entry name" value="Orn_deC_like"/>
    <property type="match status" value="1"/>
</dbReference>
<dbReference type="PANTHER" id="PTHR43277">
    <property type="entry name" value="ARGININE DECARBOXYLASE"/>
    <property type="match status" value="1"/>
</dbReference>
<name>A0A0P9AD73_9CLOT</name>
<evidence type="ECO:0000313" key="7">
    <source>
        <dbReference type="EMBL" id="KPU43059.1"/>
    </source>
</evidence>
<evidence type="ECO:0000256" key="2">
    <source>
        <dbReference type="ARBA" id="ARBA00010671"/>
    </source>
</evidence>
<dbReference type="InterPro" id="IPR052357">
    <property type="entry name" value="Orn_Lys_Arg_decarboxylase-I"/>
</dbReference>
<accession>A0A0P9AD73</accession>
<dbReference type="GO" id="GO:0008792">
    <property type="term" value="F:arginine decarboxylase activity"/>
    <property type="evidence" value="ECO:0007669"/>
    <property type="project" value="UniProtKB-EC"/>
</dbReference>
<sequence>MINKTPLYDGIMEYIKEGNTSFHMPGHKNGRSILRINERADFKNNILYLDQTEIPGLDNLHLPEGIIKEAQELAARAFRSDYTYFLVNGTTCGVYSMILGVTNHGDKIIVPRNSHRAVVGAMIIGGLWPVYYEPDVDLEKGIAVSVSPLKIEEAIRENPEAKAVLVTNPTFYGTCSDIEAIAELVHRNNMVLLVDEAHGAHLPFSRKLPLNAMDAGADCAAQSAHKTLSSFTQSSMLHVRKGRVDVEKIEFMLRLTQTTSPSYILMASLDIARYQMEEYGEELYEELLSTLDVFRERVNTISDIYCFGREIIGQHGIVDFDPTKVTINFKNFGMQGTRIADILRKEYKIQMELSDLYNILAMATIGDEKGDYEKLYDALCDISNKYKSEREIRDIPLIDWKMPYQALSPREAIYEPMEMIDFEMSDGRISAEIIAPYPPGIPVILPGEIITRDIIENIIKTKEAGIKINGPRDQRLDKIAVIK</sequence>
<dbReference type="PATRIC" id="fig|36849.3.peg.3504"/>
<dbReference type="EC" id="4.1.1.19" evidence="7"/>
<feature type="domain" description="Orn/Lys/Arg decarboxylases family 1 pyridoxal-P attachment site" evidence="6">
    <location>
        <begin position="221"/>
        <end position="235"/>
    </location>
</feature>
<protein>
    <submittedName>
        <fullName evidence="7">Arginine decarboxylase</fullName>
        <ecNumber evidence="7">4.1.1.19</ecNumber>
    </submittedName>
</protein>
<comment type="caution">
    <text evidence="7">The sequence shown here is derived from an EMBL/GenBank/DDBJ whole genome shotgun (WGS) entry which is preliminary data.</text>
</comment>
<evidence type="ECO:0000313" key="8">
    <source>
        <dbReference type="Proteomes" id="UP000050326"/>
    </source>
</evidence>
<proteinExistence type="inferred from homology"/>
<organism evidence="7 8">
    <name type="scientific">Oxobacter pfennigii</name>
    <dbReference type="NCBI Taxonomy" id="36849"/>
    <lineage>
        <taxon>Bacteria</taxon>
        <taxon>Bacillati</taxon>
        <taxon>Bacillota</taxon>
        <taxon>Clostridia</taxon>
        <taxon>Eubacteriales</taxon>
        <taxon>Clostridiaceae</taxon>
        <taxon>Oxobacter</taxon>
    </lineage>
</organism>
<dbReference type="Proteomes" id="UP000050326">
    <property type="component" value="Unassembled WGS sequence"/>
</dbReference>
<dbReference type="Pfam" id="PF03711">
    <property type="entry name" value="OKR_DC_1_C"/>
    <property type="match status" value="1"/>
</dbReference>
<dbReference type="AlphaFoldDB" id="A0A0P9AD73"/>
<dbReference type="SUPFAM" id="SSF53383">
    <property type="entry name" value="PLP-dependent transferases"/>
    <property type="match status" value="1"/>
</dbReference>
<dbReference type="InterPro" id="IPR015424">
    <property type="entry name" value="PyrdxlP-dep_Trfase"/>
</dbReference>
<keyword evidence="4" id="KW-0663">Pyridoxal phosphate</keyword>
<dbReference type="Gene3D" id="3.40.640.10">
    <property type="entry name" value="Type I PLP-dependent aspartate aminotransferase-like (Major domain)"/>
    <property type="match status" value="1"/>
</dbReference>
<keyword evidence="5 7" id="KW-0456">Lyase</keyword>
<dbReference type="PANTHER" id="PTHR43277:SF4">
    <property type="entry name" value="ARGININE DECARBOXYLASE"/>
    <property type="match status" value="1"/>
</dbReference>
<comment type="cofactor">
    <cofactor evidence="1">
        <name>pyridoxal 5'-phosphate</name>
        <dbReference type="ChEBI" id="CHEBI:597326"/>
    </cofactor>
</comment>
<dbReference type="Gene3D" id="3.90.100.10">
    <property type="entry name" value="Orn/Lys/Arg decarboxylase, C-terminal domain"/>
    <property type="match status" value="1"/>
</dbReference>
<evidence type="ECO:0000256" key="4">
    <source>
        <dbReference type="ARBA" id="ARBA00022898"/>
    </source>
</evidence>
<keyword evidence="8" id="KW-1185">Reference proteome</keyword>
<evidence type="ECO:0000256" key="1">
    <source>
        <dbReference type="ARBA" id="ARBA00001933"/>
    </source>
</evidence>
<dbReference type="OrthoDB" id="9815233at2"/>
<evidence type="ECO:0000259" key="6">
    <source>
        <dbReference type="PROSITE" id="PS00703"/>
    </source>
</evidence>
<keyword evidence="3" id="KW-0210">Decarboxylase</keyword>